<gene>
    <name evidence="1" type="ORF">GALL_380800</name>
</gene>
<accession>A0A1J5QRQ6</accession>
<dbReference type="EMBL" id="MLJW01001098">
    <property type="protein sequence ID" value="OIQ80179.1"/>
    <property type="molecule type" value="Genomic_DNA"/>
</dbReference>
<sequence length="241" mass="27701">MRFRQAEQRQRAIGLDFDDALHQRTGPLRIHAAVDHQNSHEAGRSRLEIGCVNRATIGIFRHRKAGAIEQPFRGGARSIFRQQLQVDRNQQRAGLRDQPHRRGKRSRIRMEWYAAVVGRHFPGVGGEFRMLFPAQDGGAERRAVMFLCCRRRRETARITEFNQVGAVGLGPRAGSIETEMQNTRRNLQRRERPGVEFAEDSGPERMRCQPRRFAFADQDLRAHGCIPLDQAPEKKMSPRSE</sequence>
<organism evidence="1">
    <name type="scientific">mine drainage metagenome</name>
    <dbReference type="NCBI Taxonomy" id="410659"/>
    <lineage>
        <taxon>unclassified sequences</taxon>
        <taxon>metagenomes</taxon>
        <taxon>ecological metagenomes</taxon>
    </lineage>
</organism>
<name>A0A1J5QRQ6_9ZZZZ</name>
<comment type="caution">
    <text evidence="1">The sequence shown here is derived from an EMBL/GenBank/DDBJ whole genome shotgun (WGS) entry which is preliminary data.</text>
</comment>
<proteinExistence type="predicted"/>
<dbReference type="AlphaFoldDB" id="A0A1J5QRQ6"/>
<reference evidence="1" key="1">
    <citation type="submission" date="2016-10" db="EMBL/GenBank/DDBJ databases">
        <title>Sequence of Gallionella enrichment culture.</title>
        <authorList>
            <person name="Poehlein A."/>
            <person name="Muehling M."/>
            <person name="Daniel R."/>
        </authorList>
    </citation>
    <scope>NUCLEOTIDE SEQUENCE</scope>
</reference>
<protein>
    <submittedName>
        <fullName evidence="1">Uncharacterized protein</fullName>
    </submittedName>
</protein>
<evidence type="ECO:0000313" key="1">
    <source>
        <dbReference type="EMBL" id="OIQ80179.1"/>
    </source>
</evidence>